<keyword evidence="4" id="KW-1185">Reference proteome</keyword>
<feature type="signal peptide" evidence="2">
    <location>
        <begin position="1"/>
        <end position="30"/>
    </location>
</feature>
<feature type="chain" id="PRO_5045650605" description="Secreted protein" evidence="2">
    <location>
        <begin position="31"/>
        <end position="96"/>
    </location>
</feature>
<feature type="region of interest" description="Disordered" evidence="1">
    <location>
        <begin position="31"/>
        <end position="78"/>
    </location>
</feature>
<sequence>MKSRRVAVSAICTLAVISVGWTGMAGVAKAEPVTGDGMSKSHCEQVKDELSYKDPENEAERRRKRDEPTSTSPSWAPFYSCKKGRNGYYVDKIYVG</sequence>
<keyword evidence="2" id="KW-0732">Signal</keyword>
<name>A0ABV2X7F8_9NOCA</name>
<dbReference type="Proteomes" id="UP001550535">
    <property type="component" value="Unassembled WGS sequence"/>
</dbReference>
<gene>
    <name evidence="3" type="ORF">ABZ507_08335</name>
</gene>
<evidence type="ECO:0000313" key="4">
    <source>
        <dbReference type="Proteomes" id="UP001550535"/>
    </source>
</evidence>
<reference evidence="3 4" key="1">
    <citation type="submission" date="2024-06" db="EMBL/GenBank/DDBJ databases">
        <title>The Natural Products Discovery Center: Release of the First 8490 Sequenced Strains for Exploring Actinobacteria Biosynthetic Diversity.</title>
        <authorList>
            <person name="Kalkreuter E."/>
            <person name="Kautsar S.A."/>
            <person name="Yang D."/>
            <person name="Bader C.D."/>
            <person name="Teijaro C.N."/>
            <person name="Fluegel L."/>
            <person name="Davis C.M."/>
            <person name="Simpson J.R."/>
            <person name="Lauterbach L."/>
            <person name="Steele A.D."/>
            <person name="Gui C."/>
            <person name="Meng S."/>
            <person name="Li G."/>
            <person name="Viehrig K."/>
            <person name="Ye F."/>
            <person name="Su P."/>
            <person name="Kiefer A.F."/>
            <person name="Nichols A."/>
            <person name="Cepeda A.J."/>
            <person name="Yan W."/>
            <person name="Fan B."/>
            <person name="Jiang Y."/>
            <person name="Adhikari A."/>
            <person name="Zheng C.-J."/>
            <person name="Schuster L."/>
            <person name="Cowan T.M."/>
            <person name="Smanski M.J."/>
            <person name="Chevrette M.G."/>
            <person name="De Carvalho L.P.S."/>
            <person name="Shen B."/>
        </authorList>
    </citation>
    <scope>NUCLEOTIDE SEQUENCE [LARGE SCALE GENOMIC DNA]</scope>
    <source>
        <strain evidence="3 4">NPDC019434</strain>
    </source>
</reference>
<evidence type="ECO:0008006" key="5">
    <source>
        <dbReference type="Google" id="ProtNLM"/>
    </source>
</evidence>
<evidence type="ECO:0000256" key="1">
    <source>
        <dbReference type="SAM" id="MobiDB-lite"/>
    </source>
</evidence>
<evidence type="ECO:0000313" key="3">
    <source>
        <dbReference type="EMBL" id="MEU2121832.1"/>
    </source>
</evidence>
<dbReference type="RefSeq" id="WP_357806737.1">
    <property type="nucleotide sequence ID" value="NZ_JBEYBM010000015.1"/>
</dbReference>
<evidence type="ECO:0000256" key="2">
    <source>
        <dbReference type="SAM" id="SignalP"/>
    </source>
</evidence>
<organism evidence="3 4">
    <name type="scientific">Nocardia niwae</name>
    <dbReference type="NCBI Taxonomy" id="626084"/>
    <lineage>
        <taxon>Bacteria</taxon>
        <taxon>Bacillati</taxon>
        <taxon>Actinomycetota</taxon>
        <taxon>Actinomycetes</taxon>
        <taxon>Mycobacteriales</taxon>
        <taxon>Nocardiaceae</taxon>
        <taxon>Nocardia</taxon>
    </lineage>
</organism>
<feature type="compositionally biased region" description="Basic and acidic residues" evidence="1">
    <location>
        <begin position="39"/>
        <end position="68"/>
    </location>
</feature>
<dbReference type="EMBL" id="JBEYBR010000015">
    <property type="protein sequence ID" value="MEU2121832.1"/>
    <property type="molecule type" value="Genomic_DNA"/>
</dbReference>
<proteinExistence type="predicted"/>
<comment type="caution">
    <text evidence="3">The sequence shown here is derived from an EMBL/GenBank/DDBJ whole genome shotgun (WGS) entry which is preliminary data.</text>
</comment>
<protein>
    <recommendedName>
        <fullName evidence="5">Secreted protein</fullName>
    </recommendedName>
</protein>
<accession>A0ABV2X7F8</accession>